<dbReference type="SMART" id="SM00368">
    <property type="entry name" value="LRR_RI"/>
    <property type="match status" value="3"/>
</dbReference>
<dbReference type="SUPFAM" id="SSF52047">
    <property type="entry name" value="RNI-like"/>
    <property type="match status" value="1"/>
</dbReference>
<dbReference type="InterPro" id="IPR032675">
    <property type="entry name" value="LRR_dom_sf"/>
</dbReference>
<reference evidence="2 3" key="1">
    <citation type="submission" date="2024-02" db="EMBL/GenBank/DDBJ databases">
        <authorList>
            <person name="Chen Y."/>
            <person name="Shah S."/>
            <person name="Dougan E. K."/>
            <person name="Thang M."/>
            <person name="Chan C."/>
        </authorList>
    </citation>
    <scope>NUCLEOTIDE SEQUENCE [LARGE SCALE GENOMIC DNA]</scope>
</reference>
<evidence type="ECO:0008006" key="4">
    <source>
        <dbReference type="Google" id="ProtNLM"/>
    </source>
</evidence>
<dbReference type="EMBL" id="CAXAMN010017336">
    <property type="protein sequence ID" value="CAK9050327.1"/>
    <property type="molecule type" value="Genomic_DNA"/>
</dbReference>
<gene>
    <name evidence="2" type="ORF">CCMP2556_LOCUS25665</name>
</gene>
<organism evidence="2 3">
    <name type="scientific">Durusdinium trenchii</name>
    <dbReference type="NCBI Taxonomy" id="1381693"/>
    <lineage>
        <taxon>Eukaryota</taxon>
        <taxon>Sar</taxon>
        <taxon>Alveolata</taxon>
        <taxon>Dinophyceae</taxon>
        <taxon>Suessiales</taxon>
        <taxon>Symbiodiniaceae</taxon>
        <taxon>Durusdinium</taxon>
    </lineage>
</organism>
<feature type="compositionally biased region" description="Basic and acidic residues" evidence="1">
    <location>
        <begin position="1"/>
        <end position="17"/>
    </location>
</feature>
<comment type="caution">
    <text evidence="2">The sequence shown here is derived from an EMBL/GenBank/DDBJ whole genome shotgun (WGS) entry which is preliminary data.</text>
</comment>
<dbReference type="InterPro" id="IPR052394">
    <property type="entry name" value="LRR-containing"/>
</dbReference>
<feature type="non-terminal residue" evidence="2">
    <location>
        <position position="223"/>
    </location>
</feature>
<dbReference type="Pfam" id="PF13516">
    <property type="entry name" value="LRR_6"/>
    <property type="match status" value="2"/>
</dbReference>
<dbReference type="InterPro" id="IPR001611">
    <property type="entry name" value="Leu-rich_rpt"/>
</dbReference>
<evidence type="ECO:0000256" key="1">
    <source>
        <dbReference type="SAM" id="MobiDB-lite"/>
    </source>
</evidence>
<sequence>MPKTADHEEREERRDEGGGSWEAAEAYAQRCQRLNLPLEPTIAVWLRFGGATLQVPSHSSLLPACDFLAQGQGLKALSFRSAGFAARGTGNANARVLRHVLAKNTTLETLDLAHSGIDMDGVYDLCAGLRCNKTLKNLSLRGNYLGPEGGQMISDLLEELIASAGPGGATSLRELDIQACSIGTGCVRSLAKVAGFNAIYTRMPAASQGGAPVVNVAHNFEKE</sequence>
<proteinExistence type="predicted"/>
<dbReference type="Gene3D" id="3.80.10.10">
    <property type="entry name" value="Ribonuclease Inhibitor"/>
    <property type="match status" value="1"/>
</dbReference>
<feature type="region of interest" description="Disordered" evidence="1">
    <location>
        <begin position="1"/>
        <end position="21"/>
    </location>
</feature>
<accession>A0ABP0MHZ2</accession>
<dbReference type="Proteomes" id="UP001642484">
    <property type="component" value="Unassembled WGS sequence"/>
</dbReference>
<evidence type="ECO:0000313" key="2">
    <source>
        <dbReference type="EMBL" id="CAK9050327.1"/>
    </source>
</evidence>
<evidence type="ECO:0000313" key="3">
    <source>
        <dbReference type="Proteomes" id="UP001642484"/>
    </source>
</evidence>
<protein>
    <recommendedName>
        <fullName evidence="4">Distal membrane arm assembly complex 2-like protein</fullName>
    </recommendedName>
</protein>
<keyword evidence="3" id="KW-1185">Reference proteome</keyword>
<dbReference type="PANTHER" id="PTHR24114:SF2">
    <property type="entry name" value="F-BOX DOMAIN-CONTAINING PROTEIN-RELATED"/>
    <property type="match status" value="1"/>
</dbReference>
<name>A0ABP0MHZ2_9DINO</name>
<dbReference type="PANTHER" id="PTHR24114">
    <property type="entry name" value="LEUCINE RICH REPEAT FAMILY PROTEIN"/>
    <property type="match status" value="1"/>
</dbReference>